<dbReference type="Proteomes" id="UP000247569">
    <property type="component" value="Unassembled WGS sequence"/>
</dbReference>
<protein>
    <recommendedName>
        <fullName evidence="4">Choloylglycine hydrolase</fullName>
    </recommendedName>
</protein>
<dbReference type="EMBL" id="QJKF01000001">
    <property type="protein sequence ID" value="PXX71257.1"/>
    <property type="molecule type" value="Genomic_DNA"/>
</dbReference>
<name>A0A318KBJ5_9NOCA</name>
<accession>A0A318KBJ5</accession>
<evidence type="ECO:0000256" key="1">
    <source>
        <dbReference type="SAM" id="MobiDB-lite"/>
    </source>
</evidence>
<comment type="caution">
    <text evidence="2">The sequence shown here is derived from an EMBL/GenBank/DDBJ whole genome shotgun (WGS) entry which is preliminary data.</text>
</comment>
<evidence type="ECO:0000313" key="2">
    <source>
        <dbReference type="EMBL" id="PXX71257.1"/>
    </source>
</evidence>
<keyword evidence="3" id="KW-1185">Reference proteome</keyword>
<feature type="region of interest" description="Disordered" evidence="1">
    <location>
        <begin position="168"/>
        <end position="201"/>
    </location>
</feature>
<gene>
    <name evidence="2" type="ORF">DFR70_101679</name>
</gene>
<organism evidence="2 3">
    <name type="scientific">Nocardia tenerifensis</name>
    <dbReference type="NCBI Taxonomy" id="228006"/>
    <lineage>
        <taxon>Bacteria</taxon>
        <taxon>Bacillati</taxon>
        <taxon>Actinomycetota</taxon>
        <taxon>Actinomycetes</taxon>
        <taxon>Mycobacteriales</taxon>
        <taxon>Nocardiaceae</taxon>
        <taxon>Nocardia</taxon>
    </lineage>
</organism>
<dbReference type="AlphaFoldDB" id="A0A318KBJ5"/>
<evidence type="ECO:0008006" key="4">
    <source>
        <dbReference type="Google" id="ProtNLM"/>
    </source>
</evidence>
<evidence type="ECO:0000313" key="3">
    <source>
        <dbReference type="Proteomes" id="UP000247569"/>
    </source>
</evidence>
<sequence length="324" mass="36028">MFLLDRQNHRFVAVESRDHSIYRPHGFQAARELGLTHRFSYGPHWHDNPELRDRIWTIGNATESASAEVVGGLDIDGGTWLALHRRTGVYCRILTETPDDPEFVSPRGLPIDCATAESAREAVRLLETRLRPALEESGKRMPGFHMLVADPRDAFVVAFDGADSVTATALPDGRPHVLTESGPAADDESGKRLQSLAESAAAPDEKLTSWAPWLTLFASRPDDAPDYSTENWVASAHSTIRPPYRDTEDRNRHKNVALFPVTDPSQAAWTKSVSIYSAGKTGAELFAYNERQLFDYQPLPSDVRRVGFPTTPDDFFVVIANENS</sequence>
<reference evidence="2 3" key="1">
    <citation type="submission" date="2018-05" db="EMBL/GenBank/DDBJ databases">
        <title>Genomic Encyclopedia of Type Strains, Phase IV (KMG-IV): sequencing the most valuable type-strain genomes for metagenomic binning, comparative biology and taxonomic classification.</title>
        <authorList>
            <person name="Goeker M."/>
        </authorList>
    </citation>
    <scope>NUCLEOTIDE SEQUENCE [LARGE SCALE GENOMIC DNA]</scope>
    <source>
        <strain evidence="2 3">DSM 44704</strain>
    </source>
</reference>
<proteinExistence type="predicted"/>